<sequence length="265" mass="29558">MQWTPEAEAWLKRVPFFVRGRVKKEVERWLAEKGKTVVTEADFLAAKEALRGRTSEAREGWSLEACFGGSGCENALTDSRRLLEALEDLLRRADLTAFLKKKVGGPLKHHHQFRVALSECPNACSRIHIADFAVHGRILLAVEPGLCNRCESCLEVCEEEALQLTEAGPVVDETRCVACGACTRICPTGALSEAGRGWRVLLGGKLGRRPRLATEIAPFTDEKGVLRLLEKTLELYREENQRGERLGAIIERLGWEEVKRRVSPG</sequence>
<dbReference type="Gene3D" id="3.30.413.10">
    <property type="entry name" value="Sulfite Reductase Hemoprotein, domain 1"/>
    <property type="match status" value="1"/>
</dbReference>
<dbReference type="InterPro" id="IPR013580">
    <property type="entry name" value="LI-POR_suB-like_C"/>
</dbReference>
<dbReference type="AlphaFoldDB" id="A0A6H1WSP7"/>
<dbReference type="PANTHER" id="PTHR11493">
    <property type="entry name" value="SULFITE REDUCTASE [NADPH] SUBUNIT BETA-RELATED"/>
    <property type="match status" value="1"/>
</dbReference>
<evidence type="ECO:0000313" key="7">
    <source>
        <dbReference type="Proteomes" id="UP000501253"/>
    </source>
</evidence>
<dbReference type="GO" id="GO:0046872">
    <property type="term" value="F:metal ion binding"/>
    <property type="evidence" value="ECO:0007669"/>
    <property type="project" value="UniProtKB-KW"/>
</dbReference>
<dbReference type="Proteomes" id="UP000501253">
    <property type="component" value="Chromosome"/>
</dbReference>
<dbReference type="RefSeq" id="WP_168719571.1">
    <property type="nucleotide sequence ID" value="NZ_CP042909.1"/>
</dbReference>
<dbReference type="GO" id="GO:0000103">
    <property type="term" value="P:sulfate assimilation"/>
    <property type="evidence" value="ECO:0007669"/>
    <property type="project" value="TreeGrafter"/>
</dbReference>
<dbReference type="SUPFAM" id="SSF56014">
    <property type="entry name" value="Nitrite and sulphite reductase 4Fe-4S domain-like"/>
    <property type="match status" value="1"/>
</dbReference>
<dbReference type="GO" id="GO:0051539">
    <property type="term" value="F:4 iron, 4 sulfur cluster binding"/>
    <property type="evidence" value="ECO:0007669"/>
    <property type="project" value="UniProtKB-KW"/>
</dbReference>
<dbReference type="EMBL" id="CP042909">
    <property type="protein sequence ID" value="QJA06223.1"/>
    <property type="molecule type" value="Genomic_DNA"/>
</dbReference>
<dbReference type="Pfam" id="PF01077">
    <property type="entry name" value="NIR_SIR"/>
    <property type="match status" value="1"/>
</dbReference>
<dbReference type="GO" id="GO:0020037">
    <property type="term" value="F:heme binding"/>
    <property type="evidence" value="ECO:0007669"/>
    <property type="project" value="InterPro"/>
</dbReference>
<keyword evidence="3" id="KW-0408">Iron</keyword>
<dbReference type="PROSITE" id="PS51379">
    <property type="entry name" value="4FE4S_FER_2"/>
    <property type="match status" value="2"/>
</dbReference>
<dbReference type="InterPro" id="IPR045854">
    <property type="entry name" value="NO2/SO3_Rdtase_4Fe4S_sf"/>
</dbReference>
<evidence type="ECO:0000256" key="2">
    <source>
        <dbReference type="ARBA" id="ARBA00022723"/>
    </source>
</evidence>
<evidence type="ECO:0000256" key="3">
    <source>
        <dbReference type="ARBA" id="ARBA00023004"/>
    </source>
</evidence>
<dbReference type="GO" id="GO:0050311">
    <property type="term" value="F:sulfite reductase (ferredoxin) activity"/>
    <property type="evidence" value="ECO:0007669"/>
    <property type="project" value="TreeGrafter"/>
</dbReference>
<dbReference type="SUPFAM" id="SSF54862">
    <property type="entry name" value="4Fe-4S ferredoxins"/>
    <property type="match status" value="1"/>
</dbReference>
<dbReference type="PANTHER" id="PTHR11493:SF54">
    <property type="entry name" value="ANAEROBIC SULFITE REDUCTASE SUBUNIT C"/>
    <property type="match status" value="1"/>
</dbReference>
<dbReference type="InterPro" id="IPR042298">
    <property type="entry name" value="P-CP_red_C"/>
</dbReference>
<dbReference type="GO" id="GO:0015995">
    <property type="term" value="P:chlorophyll biosynthetic process"/>
    <property type="evidence" value="ECO:0007669"/>
    <property type="project" value="InterPro"/>
</dbReference>
<dbReference type="GO" id="GO:0009337">
    <property type="term" value="C:sulfite reductase complex (NADPH)"/>
    <property type="evidence" value="ECO:0007669"/>
    <property type="project" value="TreeGrafter"/>
</dbReference>
<dbReference type="InterPro" id="IPR045169">
    <property type="entry name" value="NO2/SO3_Rdtase_4Fe4S_prot"/>
</dbReference>
<dbReference type="InterPro" id="IPR017896">
    <property type="entry name" value="4Fe4S_Fe-S-bd"/>
</dbReference>
<protein>
    <submittedName>
        <fullName evidence="6">4Fe-4S dicluster domain-containing protein</fullName>
    </submittedName>
</protein>
<feature type="domain" description="4Fe-4S ferredoxin-type" evidence="5">
    <location>
        <begin position="167"/>
        <end position="196"/>
    </location>
</feature>
<accession>A0A6H1WSP7</accession>
<keyword evidence="1" id="KW-0004">4Fe-4S</keyword>
<proteinExistence type="predicted"/>
<dbReference type="Pfam" id="PF08369">
    <property type="entry name" value="PCP_red"/>
    <property type="match status" value="1"/>
</dbReference>
<dbReference type="Gene3D" id="3.30.70.20">
    <property type="match status" value="1"/>
</dbReference>
<dbReference type="InterPro" id="IPR017900">
    <property type="entry name" value="4Fe4S_Fe_S_CS"/>
</dbReference>
<dbReference type="GO" id="GO:0016002">
    <property type="term" value="F:sulfite reductase activity"/>
    <property type="evidence" value="ECO:0007669"/>
    <property type="project" value="TreeGrafter"/>
</dbReference>
<dbReference type="Pfam" id="PF00037">
    <property type="entry name" value="Fer4"/>
    <property type="match status" value="1"/>
</dbReference>
<dbReference type="KEGG" id="tmai:FVE67_05145"/>
<dbReference type="GO" id="GO:0015979">
    <property type="term" value="P:photosynthesis"/>
    <property type="evidence" value="ECO:0007669"/>
    <property type="project" value="InterPro"/>
</dbReference>
<dbReference type="PROSITE" id="PS00198">
    <property type="entry name" value="4FE4S_FER_1"/>
    <property type="match status" value="1"/>
</dbReference>
<keyword evidence="7" id="KW-1185">Reference proteome</keyword>
<feature type="domain" description="4Fe-4S ferredoxin-type" evidence="5">
    <location>
        <begin position="138"/>
        <end position="166"/>
    </location>
</feature>
<gene>
    <name evidence="6" type="ORF">FVE67_05145</name>
</gene>
<organism evidence="6 7">
    <name type="scientific">Thermosulfurimonas marina</name>
    <dbReference type="NCBI Taxonomy" id="2047767"/>
    <lineage>
        <taxon>Bacteria</taxon>
        <taxon>Pseudomonadati</taxon>
        <taxon>Thermodesulfobacteriota</taxon>
        <taxon>Thermodesulfobacteria</taxon>
        <taxon>Thermodesulfobacteriales</taxon>
        <taxon>Thermodesulfobacteriaceae</taxon>
        <taxon>Thermosulfurimonas</taxon>
    </lineage>
</organism>
<keyword evidence="4" id="KW-0411">Iron-sulfur</keyword>
<reference evidence="6 7" key="1">
    <citation type="submission" date="2019-08" db="EMBL/GenBank/DDBJ databases">
        <title>Complete genome sequence of Thermosulfurimonas marina SU872T, an anaerobic thermophilic chemolithoautotrophic bacterium isolated from a shallow marine hydrothermal vent.</title>
        <authorList>
            <person name="Allioux M."/>
            <person name="Jebbar M."/>
            <person name="Slobodkina G."/>
            <person name="Slobodkin A."/>
            <person name="Moalic Y."/>
            <person name="Frolova A."/>
            <person name="Shao Z."/>
            <person name="Alain K."/>
        </authorList>
    </citation>
    <scope>NUCLEOTIDE SEQUENCE [LARGE SCALE GENOMIC DNA]</scope>
    <source>
        <strain evidence="6 7">SU872</strain>
    </source>
</reference>
<evidence type="ECO:0000256" key="1">
    <source>
        <dbReference type="ARBA" id="ARBA00022485"/>
    </source>
</evidence>
<evidence type="ECO:0000256" key="4">
    <source>
        <dbReference type="ARBA" id="ARBA00023014"/>
    </source>
</evidence>
<evidence type="ECO:0000259" key="5">
    <source>
        <dbReference type="PROSITE" id="PS51379"/>
    </source>
</evidence>
<dbReference type="Gene3D" id="1.10.8.550">
    <property type="entry name" value="Proto-chlorophyllide reductase 57 kD subunit B"/>
    <property type="match status" value="1"/>
</dbReference>
<evidence type="ECO:0000313" key="6">
    <source>
        <dbReference type="EMBL" id="QJA06223.1"/>
    </source>
</evidence>
<keyword evidence="2" id="KW-0479">Metal-binding</keyword>
<name>A0A6H1WSP7_9BACT</name>
<dbReference type="InterPro" id="IPR006067">
    <property type="entry name" value="NO2/SO3_Rdtase_4Fe4S_dom"/>
</dbReference>